<evidence type="ECO:0000313" key="5">
    <source>
        <dbReference type="Proteomes" id="UP000187134"/>
    </source>
</evidence>
<feature type="domain" description="Microcin J25-processing protein McjB C-terminal" evidence="1">
    <location>
        <begin position="48"/>
        <end position="141"/>
    </location>
</feature>
<dbReference type="EMBL" id="BCNV01000001">
    <property type="protein sequence ID" value="GAS80658.1"/>
    <property type="molecule type" value="Genomic_DNA"/>
</dbReference>
<reference evidence="3 5" key="3">
    <citation type="submission" date="2016-11" db="EMBL/GenBank/DDBJ databases">
        <title>Paenibacillus species isolates.</title>
        <authorList>
            <person name="Beno S.M."/>
        </authorList>
    </citation>
    <scope>NUCLEOTIDE SEQUENCE [LARGE SCALE GENOMIC DNA]</scope>
    <source>
        <strain evidence="3 5">FSL H8-0246</strain>
    </source>
</reference>
<reference evidence="4" key="2">
    <citation type="submission" date="2016-01" db="EMBL/GenBank/DDBJ databases">
        <title>Draft Genome Sequence of Paenibacillus amylolyticus Heshi-A3 that Was Isolated from Fermented Rice Bran with Aging Salted Mackerel, Which Was Named Heshiko as Traditional Fermented Seafood in Japan.</title>
        <authorList>
            <person name="Akuzawa S."/>
            <person name="Nakagawa J."/>
            <person name="Kanekatsu T."/>
            <person name="Kubota E."/>
            <person name="Ohtake R."/>
            <person name="Suzuki T."/>
            <person name="Kanesaki Y."/>
        </authorList>
    </citation>
    <scope>NUCLEOTIDE SEQUENCE [LARGE SCALE GENOMIC DNA]</scope>
    <source>
        <strain evidence="4">Heshi-A3</strain>
    </source>
</reference>
<reference evidence="2 4" key="1">
    <citation type="journal article" date="2016" name="Genome Announc.">
        <title>Draft Genome Sequence of Paenibacillus amylolyticus Heshi-A3, Isolated from Fermented Rice Bran in a Japanese Fermented Seafood Dish.</title>
        <authorList>
            <person name="Akuzawa S."/>
            <person name="Nagaoka J."/>
            <person name="Kanekatsu M."/>
            <person name="Kubota E."/>
            <person name="Ohtake R."/>
            <person name="Suzuki T."/>
            <person name="Kanesaki Y."/>
        </authorList>
    </citation>
    <scope>NUCLEOTIDE SEQUENCE [LARGE SCALE GENOMIC DNA]</scope>
    <source>
        <strain evidence="2 4">Heshi-A3</strain>
    </source>
</reference>
<sequence>MLRKIKAYFSLPRAMRRLVWEAYVLLGWARILKAMPFAKIAPGLGTPMVETPMTGLDRSEVIAIRNISKAIVLASKYTLWESRCLVMAIAGMKMLERRKIESTLYMGTARNKQGHMMAHAWLRSGKLIVTGADTMDQYTVVGVFGKRCPEKGSGEIVYDT</sequence>
<dbReference type="AlphaFoldDB" id="A0A117I0J1"/>
<organism evidence="2 4">
    <name type="scientific">Paenibacillus amylolyticus</name>
    <dbReference type="NCBI Taxonomy" id="1451"/>
    <lineage>
        <taxon>Bacteria</taxon>
        <taxon>Bacillati</taxon>
        <taxon>Bacillota</taxon>
        <taxon>Bacilli</taxon>
        <taxon>Bacillales</taxon>
        <taxon>Paenibacillaceae</taxon>
        <taxon>Paenibacillus</taxon>
    </lineage>
</organism>
<dbReference type="Pfam" id="PF13471">
    <property type="entry name" value="Transglut_core3"/>
    <property type="match status" value="1"/>
</dbReference>
<gene>
    <name evidence="3" type="ORF">BK131_02285</name>
    <name evidence="2" type="ORF">PAHA3_0729</name>
</gene>
<dbReference type="InterPro" id="IPR032708">
    <property type="entry name" value="McjB_C"/>
</dbReference>
<dbReference type="NCBIfam" id="NF033537">
    <property type="entry name" value="lasso_biosyn_B2"/>
    <property type="match status" value="1"/>
</dbReference>
<dbReference type="RefSeq" id="WP_062833506.1">
    <property type="nucleotide sequence ID" value="NZ_BCNV01000001.1"/>
</dbReference>
<name>A0A117I0J1_PAEAM</name>
<dbReference type="Proteomes" id="UP000069697">
    <property type="component" value="Unassembled WGS sequence"/>
</dbReference>
<dbReference type="Proteomes" id="UP000187134">
    <property type="component" value="Unassembled WGS sequence"/>
</dbReference>
<evidence type="ECO:0000313" key="3">
    <source>
        <dbReference type="EMBL" id="OMF16842.1"/>
    </source>
</evidence>
<dbReference type="OrthoDB" id="9812122at2"/>
<evidence type="ECO:0000313" key="4">
    <source>
        <dbReference type="Proteomes" id="UP000069697"/>
    </source>
</evidence>
<protein>
    <submittedName>
        <fullName evidence="3">Stage V sporulation protein S</fullName>
    </submittedName>
</protein>
<evidence type="ECO:0000313" key="2">
    <source>
        <dbReference type="EMBL" id="GAS80658.1"/>
    </source>
</evidence>
<comment type="caution">
    <text evidence="2">The sequence shown here is derived from an EMBL/GenBank/DDBJ whole genome shotgun (WGS) entry which is preliminary data.</text>
</comment>
<evidence type="ECO:0000259" key="1">
    <source>
        <dbReference type="Pfam" id="PF13471"/>
    </source>
</evidence>
<dbReference type="EMBL" id="MRTJ01000001">
    <property type="protein sequence ID" value="OMF16842.1"/>
    <property type="molecule type" value="Genomic_DNA"/>
</dbReference>
<proteinExistence type="predicted"/>
<accession>A0A117I0J1</accession>
<dbReference type="InterPro" id="IPR053521">
    <property type="entry name" value="McjB-like"/>
</dbReference>